<dbReference type="PANTHER" id="PTHR24020">
    <property type="entry name" value="COLLAGEN ALPHA"/>
    <property type="match status" value="1"/>
</dbReference>
<evidence type="ECO:0000259" key="2">
    <source>
        <dbReference type="PROSITE" id="PS50093"/>
    </source>
</evidence>
<dbReference type="Pfam" id="PF00092">
    <property type="entry name" value="VWA"/>
    <property type="match status" value="1"/>
</dbReference>
<feature type="signal peptide" evidence="1">
    <location>
        <begin position="1"/>
        <end position="34"/>
    </location>
</feature>
<comment type="caution">
    <text evidence="4">The sequence shown here is derived from an EMBL/GenBank/DDBJ whole genome shotgun (WGS) entry which is preliminary data.</text>
</comment>
<evidence type="ECO:0008006" key="6">
    <source>
        <dbReference type="Google" id="ProtNLM"/>
    </source>
</evidence>
<dbReference type="PROSITE" id="PS50234">
    <property type="entry name" value="VWFA"/>
    <property type="match status" value="1"/>
</dbReference>
<dbReference type="Pfam" id="PF18911">
    <property type="entry name" value="PKD_4"/>
    <property type="match status" value="1"/>
</dbReference>
<dbReference type="SMART" id="SM00327">
    <property type="entry name" value="VWA"/>
    <property type="match status" value="1"/>
</dbReference>
<dbReference type="InterPro" id="IPR000601">
    <property type="entry name" value="PKD_dom"/>
</dbReference>
<dbReference type="SUPFAM" id="SSF53300">
    <property type="entry name" value="vWA-like"/>
    <property type="match status" value="1"/>
</dbReference>
<dbReference type="InterPro" id="IPR002035">
    <property type="entry name" value="VWF_A"/>
</dbReference>
<proteinExistence type="predicted"/>
<dbReference type="InterPro" id="IPR036465">
    <property type="entry name" value="vWFA_dom_sf"/>
</dbReference>
<sequence>MHAVTLHGRKPAHRNRLLLAATAFAVALTGAVAAAPTASAAPAPGASASPTSVNRFGVSTVTLTLDGESSTQSTPTDLVLVLDESGSIDSGEFSQLRNFADDVVEAVADDGLFANGGRAAVVGFSTGAHTVIGLSADETAVRNAITSNPQATGTTCISCGLNQANTVLGPNDPARNQVVIVITDGNANGGDPTAATAASLQGKATVFAVGVGDSVSQSTLETIASGPGSDNTFSVGGFGGLAALLETLVAAVSVPGATNPSIAVTLAAGWNLVPGSITANLAGSSIGAVTVDGFTWSRANLADEDLVITYQIKHEGAPCGPLPVNSSVVYDDDENAVVNFPPVSVNVNCLPPVAVAGPDKTVAEGSAVTLDGSGSHDPDGIVTSYAWSGADAGIGTLSNPSSAVATYNGLDDGADAVALTVTDDNGLTDDDSTTVTVQNVAPVLTLTTCPIQPNAVNTDVSFAGTFTDVGTLDTHSLSVNWGDGSTTPVPAVSSPVGATHQYTAAGIYDIAVTVTDDDGGSDTESCGFVVVYDPDGGFVTGGGWIDSPAGAYPADPTATGRANFGFVSKYKKGASVPTGSTEFQFKAGSLNFHSNDYQWLVVAGSKAIYKGTGTINGAGGYSFMLTATDASPDRFRIRIWQTADSTVVYDNQVGAADAADPTTALSGGAIVIHKG</sequence>
<dbReference type="Proteomes" id="UP001500393">
    <property type="component" value="Unassembled WGS sequence"/>
</dbReference>
<name>A0ABN2DA22_9ACTN</name>
<dbReference type="InterPro" id="IPR050525">
    <property type="entry name" value="ECM_Assembly_Org"/>
</dbReference>
<accession>A0ABN2DA22</accession>
<dbReference type="InterPro" id="IPR013783">
    <property type="entry name" value="Ig-like_fold"/>
</dbReference>
<keyword evidence="5" id="KW-1185">Reference proteome</keyword>
<dbReference type="CDD" id="cd00146">
    <property type="entry name" value="PKD"/>
    <property type="match status" value="2"/>
</dbReference>
<feature type="chain" id="PRO_5046649346" description="PKD domain-containing protein" evidence="1">
    <location>
        <begin position="35"/>
        <end position="675"/>
    </location>
</feature>
<dbReference type="SUPFAM" id="SSF49299">
    <property type="entry name" value="PKD domain"/>
    <property type="match status" value="2"/>
</dbReference>
<feature type="domain" description="PKD" evidence="2">
    <location>
        <begin position="465"/>
        <end position="525"/>
    </location>
</feature>
<gene>
    <name evidence="4" type="ORF">GCM10009789_28700</name>
</gene>
<dbReference type="InterPro" id="IPR022409">
    <property type="entry name" value="PKD/Chitinase_dom"/>
</dbReference>
<dbReference type="PROSITE" id="PS50093">
    <property type="entry name" value="PKD"/>
    <property type="match status" value="1"/>
</dbReference>
<organism evidence="4 5">
    <name type="scientific">Kribbella sancticallisti</name>
    <dbReference type="NCBI Taxonomy" id="460087"/>
    <lineage>
        <taxon>Bacteria</taxon>
        <taxon>Bacillati</taxon>
        <taxon>Actinomycetota</taxon>
        <taxon>Actinomycetes</taxon>
        <taxon>Propionibacteriales</taxon>
        <taxon>Kribbellaceae</taxon>
        <taxon>Kribbella</taxon>
    </lineage>
</organism>
<dbReference type="CDD" id="cd01450">
    <property type="entry name" value="vWFA_subfamily_ECM"/>
    <property type="match status" value="1"/>
</dbReference>
<feature type="domain" description="VWFA" evidence="3">
    <location>
        <begin position="77"/>
        <end position="248"/>
    </location>
</feature>
<evidence type="ECO:0000313" key="4">
    <source>
        <dbReference type="EMBL" id="GAA1573477.1"/>
    </source>
</evidence>
<dbReference type="SMART" id="SM00089">
    <property type="entry name" value="PKD"/>
    <property type="match status" value="2"/>
</dbReference>
<dbReference type="PANTHER" id="PTHR24020:SF20">
    <property type="entry name" value="PH DOMAIN-CONTAINING PROTEIN"/>
    <property type="match status" value="1"/>
</dbReference>
<keyword evidence="1" id="KW-0732">Signal</keyword>
<evidence type="ECO:0000259" key="3">
    <source>
        <dbReference type="PROSITE" id="PS50234"/>
    </source>
</evidence>
<protein>
    <recommendedName>
        <fullName evidence="6">PKD domain-containing protein</fullName>
    </recommendedName>
</protein>
<evidence type="ECO:0000313" key="5">
    <source>
        <dbReference type="Proteomes" id="UP001500393"/>
    </source>
</evidence>
<dbReference type="Pfam" id="PF22352">
    <property type="entry name" value="K319L-like_PKD"/>
    <property type="match status" value="1"/>
</dbReference>
<dbReference type="EMBL" id="BAAAOS010000018">
    <property type="protein sequence ID" value="GAA1573477.1"/>
    <property type="molecule type" value="Genomic_DNA"/>
</dbReference>
<reference evidence="4 5" key="1">
    <citation type="journal article" date="2019" name="Int. J. Syst. Evol. Microbiol.">
        <title>The Global Catalogue of Microorganisms (GCM) 10K type strain sequencing project: providing services to taxonomists for standard genome sequencing and annotation.</title>
        <authorList>
            <consortium name="The Broad Institute Genomics Platform"/>
            <consortium name="The Broad Institute Genome Sequencing Center for Infectious Disease"/>
            <person name="Wu L."/>
            <person name="Ma J."/>
        </authorList>
    </citation>
    <scope>NUCLEOTIDE SEQUENCE [LARGE SCALE GENOMIC DNA]</scope>
    <source>
        <strain evidence="4 5">JCM 14969</strain>
    </source>
</reference>
<evidence type="ECO:0000256" key="1">
    <source>
        <dbReference type="SAM" id="SignalP"/>
    </source>
</evidence>
<dbReference type="Gene3D" id="2.60.40.10">
    <property type="entry name" value="Immunoglobulins"/>
    <property type="match status" value="2"/>
</dbReference>
<dbReference type="Gene3D" id="3.40.50.410">
    <property type="entry name" value="von Willebrand factor, type A domain"/>
    <property type="match status" value="1"/>
</dbReference>
<dbReference type="InterPro" id="IPR035986">
    <property type="entry name" value="PKD_dom_sf"/>
</dbReference>